<protein>
    <recommendedName>
        <fullName evidence="3">Protein GrpE</fullName>
    </recommendedName>
    <alternativeName>
        <fullName evidence="3">HSP-70 cofactor</fullName>
    </alternativeName>
</protein>
<dbReference type="PANTHER" id="PTHR21237:SF23">
    <property type="entry name" value="GRPE PROTEIN HOMOLOG, MITOCHONDRIAL"/>
    <property type="match status" value="1"/>
</dbReference>
<evidence type="ECO:0000256" key="5">
    <source>
        <dbReference type="SAM" id="MobiDB-lite"/>
    </source>
</evidence>
<evidence type="ECO:0000256" key="2">
    <source>
        <dbReference type="ARBA" id="ARBA00023186"/>
    </source>
</evidence>
<comment type="function">
    <text evidence="3">Participates actively in the response to hyperosmotic and heat shock by preventing the aggregation of stress-denatured proteins, in association with DnaK and GrpE. It is the nucleotide exchange factor for DnaK and may function as a thermosensor. Unfolded proteins bind initially to DnaJ; upon interaction with the DnaJ-bound protein, DnaK hydrolyzes its bound ATP, resulting in the formation of a stable complex. GrpE releases ADP from DnaK; ATP binding to DnaK triggers the release of the substrate protein, thus completing the reaction cycle. Several rounds of ATP-dependent interactions between DnaJ, DnaK and GrpE are required for fully efficient folding.</text>
</comment>
<dbReference type="SUPFAM" id="SSF58014">
    <property type="entry name" value="Coiled-coil domain of nucleotide exchange factor GrpE"/>
    <property type="match status" value="1"/>
</dbReference>
<evidence type="ECO:0000256" key="1">
    <source>
        <dbReference type="ARBA" id="ARBA00009054"/>
    </source>
</evidence>
<accession>A0A9D1GCN2</accession>
<dbReference type="GO" id="GO:0005737">
    <property type="term" value="C:cytoplasm"/>
    <property type="evidence" value="ECO:0007669"/>
    <property type="project" value="UniProtKB-SubCell"/>
</dbReference>
<dbReference type="Gene3D" id="3.90.20.20">
    <property type="match status" value="1"/>
</dbReference>
<dbReference type="InterPro" id="IPR000740">
    <property type="entry name" value="GrpE"/>
</dbReference>
<feature type="region of interest" description="Disordered" evidence="5">
    <location>
        <begin position="1"/>
        <end position="46"/>
    </location>
</feature>
<keyword evidence="3" id="KW-0963">Cytoplasm</keyword>
<dbReference type="HAMAP" id="MF_01151">
    <property type="entry name" value="GrpE"/>
    <property type="match status" value="1"/>
</dbReference>
<dbReference type="AlphaFoldDB" id="A0A9D1GCN2"/>
<reference evidence="6" key="2">
    <citation type="journal article" date="2021" name="PeerJ">
        <title>Extensive microbial diversity within the chicken gut microbiome revealed by metagenomics and culture.</title>
        <authorList>
            <person name="Gilroy R."/>
            <person name="Ravi A."/>
            <person name="Getino M."/>
            <person name="Pursley I."/>
            <person name="Horton D.L."/>
            <person name="Alikhan N.F."/>
            <person name="Baker D."/>
            <person name="Gharbi K."/>
            <person name="Hall N."/>
            <person name="Watson M."/>
            <person name="Adriaenssens E.M."/>
            <person name="Foster-Nyarko E."/>
            <person name="Jarju S."/>
            <person name="Secka A."/>
            <person name="Antonio M."/>
            <person name="Oren A."/>
            <person name="Chaudhuri R.R."/>
            <person name="La Ragione R."/>
            <person name="Hildebrand F."/>
            <person name="Pallen M.J."/>
        </authorList>
    </citation>
    <scope>NUCLEOTIDE SEQUENCE</scope>
    <source>
        <strain evidence="6">21143</strain>
    </source>
</reference>
<evidence type="ECO:0000313" key="7">
    <source>
        <dbReference type="Proteomes" id="UP000886722"/>
    </source>
</evidence>
<sequence>MKNKKDIEMKEQTAETPEKEVGKNSEMTEEHTEMPAEDSVPVEETDTLAAENEQLKAQVEQLKKDYLLARADLENFRKRTLKEKADLIRNGGESCLKDILPVIDDFERGLQAVGESADVEAVKQGIELIYNKFKTFLDRHGVKEIPTQDADFDTEYHEAVTTFPAPTPEQKGKVIDCVQKGYTMNDKVIRFAKVVVGE</sequence>
<dbReference type="Pfam" id="PF01025">
    <property type="entry name" value="GrpE"/>
    <property type="match status" value="1"/>
</dbReference>
<evidence type="ECO:0000256" key="4">
    <source>
        <dbReference type="RuleBase" id="RU004478"/>
    </source>
</evidence>
<comment type="subunit">
    <text evidence="3">Homodimer.</text>
</comment>
<keyword evidence="3" id="KW-0346">Stress response</keyword>
<comment type="caution">
    <text evidence="6">The sequence shown here is derived from an EMBL/GenBank/DDBJ whole genome shotgun (WGS) entry which is preliminary data.</text>
</comment>
<evidence type="ECO:0000313" key="6">
    <source>
        <dbReference type="EMBL" id="HIT38508.1"/>
    </source>
</evidence>
<dbReference type="GO" id="GO:0042803">
    <property type="term" value="F:protein homodimerization activity"/>
    <property type="evidence" value="ECO:0007669"/>
    <property type="project" value="InterPro"/>
</dbReference>
<dbReference type="GO" id="GO:0000774">
    <property type="term" value="F:adenyl-nucleotide exchange factor activity"/>
    <property type="evidence" value="ECO:0007669"/>
    <property type="project" value="InterPro"/>
</dbReference>
<dbReference type="GO" id="GO:0006457">
    <property type="term" value="P:protein folding"/>
    <property type="evidence" value="ECO:0007669"/>
    <property type="project" value="InterPro"/>
</dbReference>
<dbReference type="PRINTS" id="PR00773">
    <property type="entry name" value="GRPEPROTEIN"/>
</dbReference>
<dbReference type="PANTHER" id="PTHR21237">
    <property type="entry name" value="GRPE PROTEIN"/>
    <property type="match status" value="1"/>
</dbReference>
<dbReference type="EMBL" id="DVKT01000003">
    <property type="protein sequence ID" value="HIT38508.1"/>
    <property type="molecule type" value="Genomic_DNA"/>
</dbReference>
<comment type="subcellular location">
    <subcellularLocation>
        <location evidence="3">Cytoplasm</location>
    </subcellularLocation>
</comment>
<name>A0A9D1GCN2_9BACT</name>
<dbReference type="InterPro" id="IPR009012">
    <property type="entry name" value="GrpE_head"/>
</dbReference>
<dbReference type="Gene3D" id="2.30.22.10">
    <property type="entry name" value="Head domain of nucleotide exchange factor GrpE"/>
    <property type="match status" value="1"/>
</dbReference>
<dbReference type="InterPro" id="IPR013805">
    <property type="entry name" value="GrpE_CC"/>
</dbReference>
<reference evidence="6" key="1">
    <citation type="submission" date="2020-10" db="EMBL/GenBank/DDBJ databases">
        <authorList>
            <person name="Gilroy R."/>
        </authorList>
    </citation>
    <scope>NUCLEOTIDE SEQUENCE</scope>
    <source>
        <strain evidence="6">21143</strain>
    </source>
</reference>
<feature type="compositionally biased region" description="Basic and acidic residues" evidence="5">
    <location>
        <begin position="1"/>
        <end position="34"/>
    </location>
</feature>
<dbReference type="SUPFAM" id="SSF51064">
    <property type="entry name" value="Head domain of nucleotide exchange factor GrpE"/>
    <property type="match status" value="1"/>
</dbReference>
<dbReference type="Proteomes" id="UP000886722">
    <property type="component" value="Unassembled WGS sequence"/>
</dbReference>
<comment type="similarity">
    <text evidence="1 3 4">Belongs to the GrpE family.</text>
</comment>
<evidence type="ECO:0000256" key="3">
    <source>
        <dbReference type="HAMAP-Rule" id="MF_01151"/>
    </source>
</evidence>
<dbReference type="CDD" id="cd00446">
    <property type="entry name" value="GrpE"/>
    <property type="match status" value="1"/>
</dbReference>
<keyword evidence="2 3" id="KW-0143">Chaperone</keyword>
<organism evidence="6 7">
    <name type="scientific">Candidatus Caccoplasma intestinavium</name>
    <dbReference type="NCBI Taxonomy" id="2840716"/>
    <lineage>
        <taxon>Bacteria</taxon>
        <taxon>Pseudomonadati</taxon>
        <taxon>Bacteroidota</taxon>
        <taxon>Bacteroidia</taxon>
        <taxon>Bacteroidales</taxon>
        <taxon>Bacteroidaceae</taxon>
        <taxon>Bacteroidaceae incertae sedis</taxon>
        <taxon>Candidatus Caccoplasma</taxon>
    </lineage>
</organism>
<dbReference type="GO" id="GO:0051087">
    <property type="term" value="F:protein-folding chaperone binding"/>
    <property type="evidence" value="ECO:0007669"/>
    <property type="project" value="InterPro"/>
</dbReference>
<dbReference type="GO" id="GO:0051082">
    <property type="term" value="F:unfolded protein binding"/>
    <property type="evidence" value="ECO:0007669"/>
    <property type="project" value="TreeGrafter"/>
</dbReference>
<gene>
    <name evidence="3" type="primary">grpE</name>
    <name evidence="6" type="ORF">IAD06_00495</name>
</gene>
<proteinExistence type="inferred from homology"/>